<sequence length="140" mass="15172">MFRRPLSPTRLVRAAVLGAALLSTSTAAEARRAALRADVEGYAMAACLTRQDVPYLREQGHLWGNAILQRGHGSVEDWTTLADAVGAAAARQTMSMARGDGAVHDALKPMPLLFCHELVRSPAVRAAKVRAMRHLAPDYR</sequence>
<dbReference type="Proteomes" id="UP000029492">
    <property type="component" value="Chromosome"/>
</dbReference>
<organism evidence="2 3">
    <name type="scientific">Methylobacterium oryzae CBMB20</name>
    <dbReference type="NCBI Taxonomy" id="693986"/>
    <lineage>
        <taxon>Bacteria</taxon>
        <taxon>Pseudomonadati</taxon>
        <taxon>Pseudomonadota</taxon>
        <taxon>Alphaproteobacteria</taxon>
        <taxon>Hyphomicrobiales</taxon>
        <taxon>Methylobacteriaceae</taxon>
        <taxon>Methylobacterium</taxon>
    </lineage>
</organism>
<feature type="chain" id="PRO_5001848073" evidence="1">
    <location>
        <begin position="31"/>
        <end position="140"/>
    </location>
</feature>
<protein>
    <submittedName>
        <fullName evidence="2">Protein of unassigned function</fullName>
    </submittedName>
</protein>
<dbReference type="eggNOG" id="ENOG502ZKU1">
    <property type="taxonomic scope" value="Bacteria"/>
</dbReference>
<dbReference type="RefSeq" id="WP_052083663.1">
    <property type="nucleotide sequence ID" value="NZ_CP003811.1"/>
</dbReference>
<dbReference type="HOGENOM" id="CLU_1851878_0_0_5"/>
<gene>
    <name evidence="2" type="ORF">MOC_4276</name>
</gene>
<keyword evidence="1" id="KW-0732">Signal</keyword>
<evidence type="ECO:0000313" key="3">
    <source>
        <dbReference type="Proteomes" id="UP000029492"/>
    </source>
</evidence>
<keyword evidence="3" id="KW-1185">Reference proteome</keyword>
<dbReference type="AlphaFoldDB" id="A0A089NVR3"/>
<dbReference type="EMBL" id="CP003811">
    <property type="protein sequence ID" value="AIQ92031.1"/>
    <property type="molecule type" value="Genomic_DNA"/>
</dbReference>
<proteinExistence type="predicted"/>
<evidence type="ECO:0000256" key="1">
    <source>
        <dbReference type="SAM" id="SignalP"/>
    </source>
</evidence>
<accession>A0A089NVR3</accession>
<reference evidence="2 3" key="1">
    <citation type="journal article" date="2014" name="PLoS ONE">
        <title>Genome Information of Methylobacterium oryzae, a Plant-Probiotic Methylotroph in the Phyllosphere.</title>
        <authorList>
            <person name="Kwak M.J."/>
            <person name="Jeong H."/>
            <person name="Madhaiyan M."/>
            <person name="Lee Y."/>
            <person name="Sa T.M."/>
            <person name="Oh T.K."/>
            <person name="Kim J.F."/>
        </authorList>
    </citation>
    <scope>NUCLEOTIDE SEQUENCE [LARGE SCALE GENOMIC DNA]</scope>
    <source>
        <strain evidence="2 3">CBMB20</strain>
    </source>
</reference>
<feature type="signal peptide" evidence="1">
    <location>
        <begin position="1"/>
        <end position="30"/>
    </location>
</feature>
<name>A0A089NVR3_9HYPH</name>
<dbReference type="KEGG" id="mor:MOC_4276"/>
<evidence type="ECO:0000313" key="2">
    <source>
        <dbReference type="EMBL" id="AIQ92031.1"/>
    </source>
</evidence>